<comment type="caution">
    <text evidence="3">The sequence shown here is derived from an EMBL/GenBank/DDBJ whole genome shotgun (WGS) entry which is preliminary data.</text>
</comment>
<dbReference type="PANTHER" id="PTHR22911">
    <property type="entry name" value="ACYL-MALONYL CONDENSING ENZYME-RELATED"/>
    <property type="match status" value="1"/>
</dbReference>
<feature type="domain" description="EamA" evidence="2">
    <location>
        <begin position="7"/>
        <end position="139"/>
    </location>
</feature>
<dbReference type="Proteomes" id="UP000253977">
    <property type="component" value="Unassembled WGS sequence"/>
</dbReference>
<keyword evidence="4" id="KW-1185">Reference proteome</keyword>
<feature type="transmembrane region" description="Helical" evidence="1">
    <location>
        <begin position="178"/>
        <end position="198"/>
    </location>
</feature>
<protein>
    <submittedName>
        <fullName evidence="3">DMT family transporter</fullName>
    </submittedName>
</protein>
<dbReference type="AlphaFoldDB" id="A0A369TN00"/>
<feature type="transmembrane region" description="Helical" evidence="1">
    <location>
        <begin position="266"/>
        <end position="283"/>
    </location>
</feature>
<dbReference type="GO" id="GO:0016020">
    <property type="term" value="C:membrane"/>
    <property type="evidence" value="ECO:0007669"/>
    <property type="project" value="InterPro"/>
</dbReference>
<dbReference type="Pfam" id="PF00892">
    <property type="entry name" value="EamA"/>
    <property type="match status" value="1"/>
</dbReference>
<name>A0A369TN00_9RHOB</name>
<evidence type="ECO:0000256" key="1">
    <source>
        <dbReference type="SAM" id="Phobius"/>
    </source>
</evidence>
<keyword evidence="1" id="KW-0812">Transmembrane</keyword>
<proteinExistence type="predicted"/>
<feature type="transmembrane region" description="Helical" evidence="1">
    <location>
        <begin position="236"/>
        <end position="254"/>
    </location>
</feature>
<keyword evidence="1" id="KW-0472">Membrane</keyword>
<dbReference type="InterPro" id="IPR000620">
    <property type="entry name" value="EamA_dom"/>
</dbReference>
<dbReference type="PANTHER" id="PTHR22911:SF135">
    <property type="entry name" value="BLR4310 PROTEIN"/>
    <property type="match status" value="1"/>
</dbReference>
<dbReference type="SUPFAM" id="SSF103481">
    <property type="entry name" value="Multidrug resistance efflux transporter EmrE"/>
    <property type="match status" value="2"/>
</dbReference>
<feature type="transmembrane region" description="Helical" evidence="1">
    <location>
        <begin position="123"/>
        <end position="139"/>
    </location>
</feature>
<dbReference type="OrthoDB" id="9810239at2"/>
<feature type="transmembrane region" description="Helical" evidence="1">
    <location>
        <begin position="66"/>
        <end position="85"/>
    </location>
</feature>
<dbReference type="RefSeq" id="WP_114510688.1">
    <property type="nucleotide sequence ID" value="NZ_QPMK01000005.1"/>
</dbReference>
<evidence type="ECO:0000313" key="4">
    <source>
        <dbReference type="Proteomes" id="UP000253977"/>
    </source>
</evidence>
<evidence type="ECO:0000259" key="2">
    <source>
        <dbReference type="Pfam" id="PF00892"/>
    </source>
</evidence>
<sequence>MARTSLYGVLLATFAALLLSPDALFLRLSDMDGMQMLGWRGLCMGTLFLSAWALTSRTRRADMATLAAPAGITVILAQFCNASLFPNAIALAPVAVVLIAIATVPVIAALLSLVIYGERTPRATWITTLLVLAGIALAVSGEGAAPLAPRAALGALFGLGVAFTLALNFVTLRHAPQVPILLAVGLGGLMAGTLGLSLTGVDRMTDGSVPAILVTALLIIPVSFFLLSVASRHTTAANVSLLMLLETVLGPIWVWLGTGEAPTPRMLLGGAIVVTTLTVYLIVSDRQARRRRRAALA</sequence>
<reference evidence="3 4" key="1">
    <citation type="submission" date="2018-07" db="EMBL/GenBank/DDBJ databases">
        <title>Thalassococcus profundi sp. nov., a marine bacterium isolated from deep seawater of Okinawa Trough.</title>
        <authorList>
            <person name="Yu M."/>
        </authorList>
    </citation>
    <scope>NUCLEOTIDE SEQUENCE [LARGE SCALE GENOMIC DNA]</scope>
    <source>
        <strain evidence="3 4">WRAS1</strain>
    </source>
</reference>
<feature type="transmembrane region" description="Helical" evidence="1">
    <location>
        <begin position="91"/>
        <end position="116"/>
    </location>
</feature>
<dbReference type="EMBL" id="QPMK01000005">
    <property type="protein sequence ID" value="RDD66638.1"/>
    <property type="molecule type" value="Genomic_DNA"/>
</dbReference>
<keyword evidence="1" id="KW-1133">Transmembrane helix</keyword>
<dbReference type="InterPro" id="IPR037185">
    <property type="entry name" value="EmrE-like"/>
</dbReference>
<feature type="transmembrane region" description="Helical" evidence="1">
    <location>
        <begin position="210"/>
        <end position="229"/>
    </location>
</feature>
<organism evidence="3 4">
    <name type="scientific">Thalassococcus profundi</name>
    <dbReference type="NCBI Taxonomy" id="2282382"/>
    <lineage>
        <taxon>Bacteria</taxon>
        <taxon>Pseudomonadati</taxon>
        <taxon>Pseudomonadota</taxon>
        <taxon>Alphaproteobacteria</taxon>
        <taxon>Rhodobacterales</taxon>
        <taxon>Roseobacteraceae</taxon>
        <taxon>Thalassococcus</taxon>
    </lineage>
</organism>
<feature type="transmembrane region" description="Helical" evidence="1">
    <location>
        <begin position="151"/>
        <end position="171"/>
    </location>
</feature>
<feature type="transmembrane region" description="Helical" evidence="1">
    <location>
        <begin position="37"/>
        <end position="54"/>
    </location>
</feature>
<gene>
    <name evidence="3" type="ORF">DU478_09365</name>
</gene>
<accession>A0A369TN00</accession>
<evidence type="ECO:0000313" key="3">
    <source>
        <dbReference type="EMBL" id="RDD66638.1"/>
    </source>
</evidence>